<dbReference type="EMBL" id="CP002666">
    <property type="protein sequence ID" value="AEE47132.1"/>
    <property type="molecule type" value="Genomic_DNA"/>
</dbReference>
<dbReference type="HOGENOM" id="CLU_1977577_0_0_11"/>
<reference evidence="1 2" key="1">
    <citation type="submission" date="2011-04" db="EMBL/GenBank/DDBJ databases">
        <title>Complete sequence of Cellulomonas fimi ATCC 484.</title>
        <authorList>
            <consortium name="US DOE Joint Genome Institute"/>
            <person name="Lucas S."/>
            <person name="Han J."/>
            <person name="Lapidus A."/>
            <person name="Cheng J.-F."/>
            <person name="Goodwin L."/>
            <person name="Pitluck S."/>
            <person name="Peters L."/>
            <person name="Chertkov O."/>
            <person name="Detter J.C."/>
            <person name="Han C."/>
            <person name="Tapia R."/>
            <person name="Land M."/>
            <person name="Hauser L."/>
            <person name="Kyrpides N."/>
            <person name="Ivanova N."/>
            <person name="Ovchinnikova G."/>
            <person name="Pagani I."/>
            <person name="Mead D."/>
            <person name="Brumm P."/>
            <person name="Woyke T."/>
        </authorList>
    </citation>
    <scope>NUCLEOTIDE SEQUENCE [LARGE SCALE GENOMIC DNA]</scope>
    <source>
        <strain evidence="2">ATCC 484 / DSM 20113 / JCM 1341 / NBRC 15513 / NCIMB 8980 / NCTC 7547</strain>
    </source>
</reference>
<dbReference type="RefSeq" id="WP_013772158.1">
    <property type="nucleotide sequence ID" value="NC_015514.1"/>
</dbReference>
<dbReference type="Proteomes" id="UP000008460">
    <property type="component" value="Chromosome"/>
</dbReference>
<dbReference type="KEGG" id="cfi:Celf_3015"/>
<organism evidence="1 2">
    <name type="scientific">Cellulomonas fimi (strain ATCC 484 / DSM 20113 / JCM 1341 / CCUG 24087 / LMG 16345 / NBRC 15513 / NCIMB 8980 / NCTC 7547 / NRS-133)</name>
    <dbReference type="NCBI Taxonomy" id="590998"/>
    <lineage>
        <taxon>Bacteria</taxon>
        <taxon>Bacillati</taxon>
        <taxon>Actinomycetota</taxon>
        <taxon>Actinomycetes</taxon>
        <taxon>Micrococcales</taxon>
        <taxon>Cellulomonadaceae</taxon>
        <taxon>Cellulomonas</taxon>
    </lineage>
</organism>
<evidence type="ECO:0000313" key="2">
    <source>
        <dbReference type="Proteomes" id="UP000008460"/>
    </source>
</evidence>
<keyword evidence="2" id="KW-1185">Reference proteome</keyword>
<sequence length="126" mass="13779">MPDTTIAVIDDASPFLFDVDAMRTGIERRWPRAVFEAPSGRLAGRLLATFIIPGEDTRGLSVDVPVSRSFLSVDYADSDMVGEFVEWLVTLDGFPGDGSVAMFDWADDVLPLRPGLTADEVSRELV</sequence>
<gene>
    <name evidence="1" type="ordered locus">Celf_3015</name>
</gene>
<evidence type="ECO:0000313" key="1">
    <source>
        <dbReference type="EMBL" id="AEE47132.1"/>
    </source>
</evidence>
<accession>F4GYL5</accession>
<name>F4GYL5_CELFA</name>
<proteinExistence type="predicted"/>
<dbReference type="AlphaFoldDB" id="F4GYL5"/>
<protein>
    <submittedName>
        <fullName evidence="1">Uncharacterized protein</fullName>
    </submittedName>
</protein>